<dbReference type="SUPFAM" id="SSF51556">
    <property type="entry name" value="Metallo-dependent hydrolases"/>
    <property type="match status" value="1"/>
</dbReference>
<dbReference type="PANTHER" id="PTHR21240">
    <property type="entry name" value="2-AMINO-3-CARBOXYLMUCONATE-6-SEMIALDEHYDE DECARBOXYLASE"/>
    <property type="match status" value="1"/>
</dbReference>
<dbReference type="EMBL" id="JOKH01000002">
    <property type="protein sequence ID" value="KEQ18218.1"/>
    <property type="molecule type" value="Genomic_DNA"/>
</dbReference>
<organism evidence="3 4">
    <name type="scientific">Endozoicomonas numazuensis</name>
    <dbReference type="NCBI Taxonomy" id="1137799"/>
    <lineage>
        <taxon>Bacteria</taxon>
        <taxon>Pseudomonadati</taxon>
        <taxon>Pseudomonadota</taxon>
        <taxon>Gammaproteobacteria</taxon>
        <taxon>Oceanospirillales</taxon>
        <taxon>Endozoicomonadaceae</taxon>
        <taxon>Endozoicomonas</taxon>
    </lineage>
</organism>
<dbReference type="OrthoDB" id="1407586at2"/>
<accession>A0A081NIE5</accession>
<evidence type="ECO:0000313" key="3">
    <source>
        <dbReference type="EMBL" id="KEQ18218.1"/>
    </source>
</evidence>
<evidence type="ECO:0000256" key="1">
    <source>
        <dbReference type="ARBA" id="ARBA00023239"/>
    </source>
</evidence>
<dbReference type="AlphaFoldDB" id="A0A081NIE5"/>
<comment type="caution">
    <text evidence="3">The sequence shown here is derived from an EMBL/GenBank/DDBJ whole genome shotgun (WGS) entry which is preliminary data.</text>
</comment>
<reference evidence="3 4" key="1">
    <citation type="submission" date="2014-06" db="EMBL/GenBank/DDBJ databases">
        <title>Whole Genome Sequences of Three Symbiotic Endozoicomonas Bacteria.</title>
        <authorList>
            <person name="Neave M.J."/>
            <person name="Apprill A."/>
            <person name="Voolstra C.R."/>
        </authorList>
    </citation>
    <scope>NUCLEOTIDE SEQUENCE [LARGE SCALE GENOMIC DNA]</scope>
    <source>
        <strain evidence="3 4">DSM 25634</strain>
    </source>
</reference>
<dbReference type="InterPro" id="IPR032466">
    <property type="entry name" value="Metal_Hydrolase"/>
</dbReference>
<dbReference type="PANTHER" id="PTHR21240:SF19">
    <property type="entry name" value="CATALYTIC_ HYDROLASE"/>
    <property type="match status" value="1"/>
</dbReference>
<keyword evidence="3" id="KW-0378">Hydrolase</keyword>
<sequence length="293" mass="34225">MPMPSDIKVIDLMLSVPGEDNSQWYEYMKPMLLDAESRELFKMPAQYMFKDIPQAGKKEDYIAYTLEQMDKHNIEKALMGFDENNETAMEALRRHPERFMASYEANPNNAMDEVRKIERLYHEYGLKAVTGFPSGLCPQVPINDKKWYPIYAKLVELDLPFCVCVGVPGPRLPMAPQKVELLDEVCWFFPELKVVMRHGGEPWDDLAWKLMLKYPNLYYSTSAFAPKYYPESIIDFANTRGANQVMYAGYFPMGISLDRIFRDMPDVPFKDEVWPKFLRENAQRVFKINECQT</sequence>
<dbReference type="Proteomes" id="UP000028073">
    <property type="component" value="Unassembled WGS sequence"/>
</dbReference>
<proteinExistence type="predicted"/>
<dbReference type="GO" id="GO:0016787">
    <property type="term" value="F:hydrolase activity"/>
    <property type="evidence" value="ECO:0007669"/>
    <property type="project" value="UniProtKB-KW"/>
</dbReference>
<protein>
    <submittedName>
        <fullName evidence="3">Amidohydrolase</fullName>
    </submittedName>
</protein>
<keyword evidence="1" id="KW-0456">Lyase</keyword>
<dbReference type="eggNOG" id="COG2159">
    <property type="taxonomic scope" value="Bacteria"/>
</dbReference>
<dbReference type="Pfam" id="PF04909">
    <property type="entry name" value="Amidohydro_2"/>
    <property type="match status" value="1"/>
</dbReference>
<dbReference type="STRING" id="1137799.GZ78_11825"/>
<evidence type="ECO:0000313" key="4">
    <source>
        <dbReference type="Proteomes" id="UP000028073"/>
    </source>
</evidence>
<dbReference type="GO" id="GO:0016831">
    <property type="term" value="F:carboxy-lyase activity"/>
    <property type="evidence" value="ECO:0007669"/>
    <property type="project" value="InterPro"/>
</dbReference>
<keyword evidence="4" id="KW-1185">Reference proteome</keyword>
<dbReference type="InterPro" id="IPR006680">
    <property type="entry name" value="Amidohydro-rel"/>
</dbReference>
<evidence type="ECO:0000259" key="2">
    <source>
        <dbReference type="Pfam" id="PF04909"/>
    </source>
</evidence>
<name>A0A081NIE5_9GAMM</name>
<dbReference type="Gene3D" id="3.20.20.140">
    <property type="entry name" value="Metal-dependent hydrolases"/>
    <property type="match status" value="1"/>
</dbReference>
<gene>
    <name evidence="3" type="ORF">GZ78_11825</name>
</gene>
<feature type="domain" description="Amidohydrolase-related" evidence="2">
    <location>
        <begin position="77"/>
        <end position="287"/>
    </location>
</feature>
<dbReference type="InterPro" id="IPR032465">
    <property type="entry name" value="ACMSD"/>
</dbReference>